<organism evidence="5 6">
    <name type="scientific">Gordonia westfalica</name>
    <dbReference type="NCBI Taxonomy" id="158898"/>
    <lineage>
        <taxon>Bacteria</taxon>
        <taxon>Bacillati</taxon>
        <taxon>Actinomycetota</taxon>
        <taxon>Actinomycetes</taxon>
        <taxon>Mycobacteriales</taxon>
        <taxon>Gordoniaceae</taxon>
        <taxon>Gordonia</taxon>
    </lineage>
</organism>
<dbReference type="AlphaFoldDB" id="A0A1H2JSW5"/>
<dbReference type="GO" id="GO:0016757">
    <property type="term" value="F:glycosyltransferase activity"/>
    <property type="evidence" value="ECO:0007669"/>
    <property type="project" value="UniProtKB-KW"/>
</dbReference>
<evidence type="ECO:0000259" key="3">
    <source>
        <dbReference type="Pfam" id="PF00534"/>
    </source>
</evidence>
<dbReference type="Gene3D" id="3.40.50.2000">
    <property type="entry name" value="Glycogen Phosphorylase B"/>
    <property type="match status" value="2"/>
</dbReference>
<reference evidence="5 6" key="1">
    <citation type="submission" date="2016-10" db="EMBL/GenBank/DDBJ databases">
        <authorList>
            <person name="de Groot N.N."/>
        </authorList>
    </citation>
    <scope>NUCLEOTIDE SEQUENCE [LARGE SCALE GENOMIC DNA]</scope>
    <source>
        <strain evidence="5 6">DSM 44215</strain>
    </source>
</reference>
<dbReference type="Pfam" id="PF00534">
    <property type="entry name" value="Glycos_transf_1"/>
    <property type="match status" value="1"/>
</dbReference>
<dbReference type="Pfam" id="PF13439">
    <property type="entry name" value="Glyco_transf_4"/>
    <property type="match status" value="1"/>
</dbReference>
<dbReference type="RefSeq" id="WP_074851019.1">
    <property type="nucleotide sequence ID" value="NZ_FNLM01000034.1"/>
</dbReference>
<dbReference type="Proteomes" id="UP000183180">
    <property type="component" value="Unassembled WGS sequence"/>
</dbReference>
<dbReference type="InterPro" id="IPR028098">
    <property type="entry name" value="Glyco_trans_4-like_N"/>
</dbReference>
<dbReference type="InterPro" id="IPR001296">
    <property type="entry name" value="Glyco_trans_1"/>
</dbReference>
<dbReference type="OrthoDB" id="9792269at2"/>
<dbReference type="STRING" id="158898.SAMN04488548_1342481"/>
<keyword evidence="1" id="KW-0328">Glycosyltransferase</keyword>
<dbReference type="PANTHER" id="PTHR12526:SF635">
    <property type="entry name" value="GLYCOSYL TRANSFERASE GROUP 1"/>
    <property type="match status" value="1"/>
</dbReference>
<keyword evidence="2 5" id="KW-0808">Transferase</keyword>
<feature type="domain" description="Glycosyltransferase subfamily 4-like N-terminal" evidence="4">
    <location>
        <begin position="21"/>
        <end position="166"/>
    </location>
</feature>
<protein>
    <submittedName>
        <fullName evidence="5">Glycosyltransferase involved in cell wall bisynthesis</fullName>
    </submittedName>
</protein>
<feature type="domain" description="Glycosyl transferase family 1" evidence="3">
    <location>
        <begin position="195"/>
        <end position="345"/>
    </location>
</feature>
<evidence type="ECO:0000256" key="2">
    <source>
        <dbReference type="ARBA" id="ARBA00022679"/>
    </source>
</evidence>
<accession>A0A1H2JSW5</accession>
<evidence type="ECO:0000313" key="5">
    <source>
        <dbReference type="EMBL" id="SDU59604.1"/>
    </source>
</evidence>
<dbReference type="PANTHER" id="PTHR12526">
    <property type="entry name" value="GLYCOSYLTRANSFERASE"/>
    <property type="match status" value="1"/>
</dbReference>
<gene>
    <name evidence="5" type="ORF">SAMN04488548_1342481</name>
</gene>
<evidence type="ECO:0000256" key="1">
    <source>
        <dbReference type="ARBA" id="ARBA00022676"/>
    </source>
</evidence>
<proteinExistence type="predicted"/>
<evidence type="ECO:0000259" key="4">
    <source>
        <dbReference type="Pfam" id="PF13439"/>
    </source>
</evidence>
<dbReference type="EMBL" id="FNLM01000034">
    <property type="protein sequence ID" value="SDU59604.1"/>
    <property type="molecule type" value="Genomic_DNA"/>
</dbReference>
<evidence type="ECO:0000313" key="6">
    <source>
        <dbReference type="Proteomes" id="UP000183180"/>
    </source>
</evidence>
<sequence>METRTRPTVAIVGTRGYPSYYGGFETLIRKLVPFLTERGWDVVVYCRPGVDRFAAGEEEDAVLQVFSPGIENKSLSTLSYGLTSSVDAAFRNVDVALVMNVANGYWLPFLRARGIPIVLNVDGIEWERQKWGGLAKRVFRTGASLTARYADRIVCDSLAIRDRWVSEFARVGAYIPYGGTETGDLAPVRGFRPGEYILYVARFVPENSVGEFIAAVERLPESQKVVIVGSSGYGGEIEEQVAAVADACESVSWFGHISNDDELLALWQNCGAYFHGHSVGGTNPALVQAMACGVPIIARDTKFNREVLGDAGVFTPAEPGAIAAALTEVVADESTRTRLGRSAKLRQQEHFTWDGVCGAYEDELLASIGMPRTPALI</sequence>
<name>A0A1H2JSW5_9ACTN</name>
<dbReference type="SUPFAM" id="SSF53756">
    <property type="entry name" value="UDP-Glycosyltransferase/glycogen phosphorylase"/>
    <property type="match status" value="1"/>
</dbReference>